<dbReference type="Pfam" id="PF06941">
    <property type="entry name" value="NT5C"/>
    <property type="match status" value="1"/>
</dbReference>
<dbReference type="EMBL" id="JJMM01000010">
    <property type="protein sequence ID" value="KDR95663.1"/>
    <property type="molecule type" value="Genomic_DNA"/>
</dbReference>
<gene>
    <name evidence="5" type="ORF">CLIT_10c03900</name>
</gene>
<dbReference type="STRING" id="1121324.CLIT_10c03900"/>
<evidence type="ECO:0000256" key="2">
    <source>
        <dbReference type="ARBA" id="ARBA00022801"/>
    </source>
</evidence>
<dbReference type="PANTHER" id="PTHR35134:SF2">
    <property type="entry name" value="NUCLEOTIDASE YQFW-RELATED"/>
    <property type="match status" value="1"/>
</dbReference>
<evidence type="ECO:0000256" key="3">
    <source>
        <dbReference type="PIRNR" id="PIRNR021362"/>
    </source>
</evidence>
<comment type="caution">
    <text evidence="5">The sequence shown here is derived from an EMBL/GenBank/DDBJ whole genome shotgun (WGS) entry which is preliminary data.</text>
</comment>
<dbReference type="PIRSF" id="PIRSF021362">
    <property type="entry name" value="UCP021362_HAD"/>
    <property type="match status" value="1"/>
</dbReference>
<organism evidence="5 6">
    <name type="scientific">Peptoclostridium litorale DSM 5388</name>
    <dbReference type="NCBI Taxonomy" id="1121324"/>
    <lineage>
        <taxon>Bacteria</taxon>
        <taxon>Bacillati</taxon>
        <taxon>Bacillota</taxon>
        <taxon>Clostridia</taxon>
        <taxon>Peptostreptococcales</taxon>
        <taxon>Peptoclostridiaceae</taxon>
        <taxon>Peptoclostridium</taxon>
    </lineage>
</organism>
<keyword evidence="2 3" id="KW-0378">Hydrolase</keyword>
<dbReference type="eggNOG" id="COG5663">
    <property type="taxonomic scope" value="Bacteria"/>
</dbReference>
<dbReference type="RefSeq" id="WP_038264079.1">
    <property type="nucleotide sequence ID" value="NZ_FSRH01000006.1"/>
</dbReference>
<sequence>MKKLNICVDIDGTVTDPYCYLGHFNTYFEKEVMPEDFMHYRLDLVYNVSRDEMVEFYKTNGRQMHLDATVQKDAHDILWEFYKKHNVYFVTARYKEMEDTTIEWMESNSLPPVKVYSLGSHYKVDAAKELECDVFLEDNPQNAMQLAGEGINVLLVDTNYNRGVDMENIIRVHSWEEIKSVVNTLANS</sequence>
<evidence type="ECO:0000313" key="5">
    <source>
        <dbReference type="EMBL" id="KDR95663.1"/>
    </source>
</evidence>
<evidence type="ECO:0000256" key="4">
    <source>
        <dbReference type="PIRSR" id="PIRSR610708-1"/>
    </source>
</evidence>
<evidence type="ECO:0000313" key="6">
    <source>
        <dbReference type="Proteomes" id="UP000027946"/>
    </source>
</evidence>
<dbReference type="AlphaFoldDB" id="A0A069RFV5"/>
<dbReference type="InterPro" id="IPR010708">
    <property type="entry name" value="5'(3')-deoxyribonucleotidase"/>
</dbReference>
<keyword evidence="6" id="KW-1185">Reference proteome</keyword>
<dbReference type="GO" id="GO:0009264">
    <property type="term" value="P:deoxyribonucleotide catabolic process"/>
    <property type="evidence" value="ECO:0007669"/>
    <property type="project" value="InterPro"/>
</dbReference>
<dbReference type="PANTHER" id="PTHR35134">
    <property type="entry name" value="NUCLEOTIDASE YQFW-RELATED"/>
    <property type="match status" value="1"/>
</dbReference>
<name>A0A069RFV5_PEPLI</name>
<dbReference type="EC" id="3.1.3.-" evidence="3"/>
<dbReference type="OrthoDB" id="2471595at2"/>
<dbReference type="InterPro" id="IPR023214">
    <property type="entry name" value="HAD_sf"/>
</dbReference>
<dbReference type="InterPro" id="IPR036412">
    <property type="entry name" value="HAD-like_sf"/>
</dbReference>
<accession>A0A069RFV5</accession>
<dbReference type="GO" id="GO:0008253">
    <property type="term" value="F:5'-nucleotidase activity"/>
    <property type="evidence" value="ECO:0007669"/>
    <property type="project" value="InterPro"/>
</dbReference>
<dbReference type="InterPro" id="IPR052419">
    <property type="entry name" value="5_3-deoxyribonucleotidase-like"/>
</dbReference>
<feature type="active site" description="Nucleophile" evidence="4">
    <location>
        <position position="9"/>
    </location>
</feature>
<dbReference type="SUPFAM" id="SSF56784">
    <property type="entry name" value="HAD-like"/>
    <property type="match status" value="1"/>
</dbReference>
<reference evidence="5 6" key="1">
    <citation type="submission" date="2014-03" db="EMBL/GenBank/DDBJ databases">
        <title>Genome sequence of Clostridium litorale W6, DSM 5388.</title>
        <authorList>
            <person name="Poehlein A."/>
            <person name="Jagirdar A."/>
            <person name="Khonsari B."/>
            <person name="Chibani C.M."/>
            <person name="Gutierrez Gutierrez D.A."/>
            <person name="Davydova E."/>
            <person name="Alghaithi H.S."/>
            <person name="Nair K.P."/>
            <person name="Dhamotharan K."/>
            <person name="Chandran L."/>
            <person name="G W."/>
            <person name="Daniel R."/>
        </authorList>
    </citation>
    <scope>NUCLEOTIDE SEQUENCE [LARGE SCALE GENOMIC DNA]</scope>
    <source>
        <strain evidence="5 6">W6</strain>
    </source>
</reference>
<feature type="active site" description="Proton donor" evidence="4">
    <location>
        <position position="11"/>
    </location>
</feature>
<protein>
    <recommendedName>
        <fullName evidence="3">Nucleotidase</fullName>
        <ecNumber evidence="3">3.1.3.-</ecNumber>
    </recommendedName>
</protein>
<evidence type="ECO:0000256" key="1">
    <source>
        <dbReference type="ARBA" id="ARBA00009589"/>
    </source>
</evidence>
<proteinExistence type="inferred from homology"/>
<dbReference type="InterPro" id="IPR009206">
    <property type="entry name" value="Nucleotidase_putative"/>
</dbReference>
<dbReference type="Proteomes" id="UP000027946">
    <property type="component" value="Unassembled WGS sequence"/>
</dbReference>
<dbReference type="Gene3D" id="3.40.50.1000">
    <property type="entry name" value="HAD superfamily/HAD-like"/>
    <property type="match status" value="1"/>
</dbReference>
<comment type="similarity">
    <text evidence="1 3">Belongs to the 5'(3')-deoxyribonucleotidase family.</text>
</comment>